<dbReference type="EMBL" id="JACHCE010000003">
    <property type="protein sequence ID" value="MBB5636747.1"/>
    <property type="molecule type" value="Genomic_DNA"/>
</dbReference>
<keyword evidence="2" id="KW-0812">Transmembrane</keyword>
<name>A0A7W8ZMH9_9SPHI</name>
<feature type="transmembrane region" description="Helical" evidence="2">
    <location>
        <begin position="309"/>
        <end position="329"/>
    </location>
</feature>
<feature type="transmembrane region" description="Helical" evidence="2">
    <location>
        <begin position="365"/>
        <end position="388"/>
    </location>
</feature>
<accession>A0A7W8ZMH9</accession>
<sequence>MADGGITFPINFITNGDPVFVNIKKGLTAIDETIQKTTKSIDDLQNNFQKVFSLTKLTSDLNKASESFKNLKTSFSGAIQAGRDILAATRVQPEQAQGITDIVGNSVDRLGAFAGQMGTVTSNIGGVMGTMSEVSGSMGELSSNIGNTMGTVGNLMTELGSSMENMGGVSGNIGRVVGHIGDYTSTIGDTLGGVGEVMDTLSQGMGSVGGLVDGIGKSMGGLGTVISTVGSGIKNIIPALSGVGTAIMSIPGIGWIIAAIAAVVVAVKLLWDNSQRFREILFSIWEVAQAVFYNIGIVVNRVWELVIKPVAAFIWEVYSGVFMAIGAFIQTVWEGISNGLQWLWSSVIQPVAIFIWDLYTGIFMGIWNVVKSVFTAILGFASGIWTWITKTFSGFAKWINDLLIKPIREAFSGIWKWVSELFDGIMNKIMKLIKPIKDLWNKIFSSDGMKDLKVAAQEGKEKGAKSFQDSQKEKEGESKKEKNAAGKNVSNETMLALSSFNLKATPALPAMSPIGGVAATQVMSTAGPDKAGATQNTGNLNITKLIENLNIYNQNGTTMSKESMVTMVKDALLTAVADFSLVKAQ</sequence>
<evidence type="ECO:0000256" key="2">
    <source>
        <dbReference type="SAM" id="Phobius"/>
    </source>
</evidence>
<feature type="region of interest" description="Disordered" evidence="1">
    <location>
        <begin position="460"/>
        <end position="487"/>
    </location>
</feature>
<feature type="transmembrane region" description="Helical" evidence="2">
    <location>
        <begin position="252"/>
        <end position="271"/>
    </location>
</feature>
<evidence type="ECO:0000313" key="3">
    <source>
        <dbReference type="EMBL" id="MBB5636747.1"/>
    </source>
</evidence>
<evidence type="ECO:0000256" key="1">
    <source>
        <dbReference type="SAM" id="MobiDB-lite"/>
    </source>
</evidence>
<gene>
    <name evidence="3" type="ORF">HDE68_002648</name>
</gene>
<evidence type="ECO:0000313" key="4">
    <source>
        <dbReference type="Proteomes" id="UP000537204"/>
    </source>
</evidence>
<reference evidence="3 4" key="1">
    <citation type="submission" date="2020-08" db="EMBL/GenBank/DDBJ databases">
        <title>Genomic Encyclopedia of Type Strains, Phase IV (KMG-V): Genome sequencing to study the core and pangenomes of soil and plant-associated prokaryotes.</title>
        <authorList>
            <person name="Whitman W."/>
        </authorList>
    </citation>
    <scope>NUCLEOTIDE SEQUENCE [LARGE SCALE GENOMIC DNA]</scope>
    <source>
        <strain evidence="3 4">S3M1</strain>
    </source>
</reference>
<feature type="transmembrane region" description="Helical" evidence="2">
    <location>
        <begin position="341"/>
        <end position="359"/>
    </location>
</feature>
<keyword evidence="2" id="KW-0472">Membrane</keyword>
<comment type="caution">
    <text evidence="3">The sequence shown here is derived from an EMBL/GenBank/DDBJ whole genome shotgun (WGS) entry which is preliminary data.</text>
</comment>
<organism evidence="3 4">
    <name type="scientific">Pedobacter cryoconitis</name>
    <dbReference type="NCBI Taxonomy" id="188932"/>
    <lineage>
        <taxon>Bacteria</taxon>
        <taxon>Pseudomonadati</taxon>
        <taxon>Bacteroidota</taxon>
        <taxon>Sphingobacteriia</taxon>
        <taxon>Sphingobacteriales</taxon>
        <taxon>Sphingobacteriaceae</taxon>
        <taxon>Pedobacter</taxon>
    </lineage>
</organism>
<protein>
    <submittedName>
        <fullName evidence="3">Phage-related protein</fullName>
    </submittedName>
</protein>
<keyword evidence="2" id="KW-1133">Transmembrane helix</keyword>
<dbReference type="SUPFAM" id="SSF58104">
    <property type="entry name" value="Methyl-accepting chemotaxis protein (MCP) signaling domain"/>
    <property type="match status" value="1"/>
</dbReference>
<dbReference type="AlphaFoldDB" id="A0A7W8ZMH9"/>
<dbReference type="Proteomes" id="UP000537204">
    <property type="component" value="Unassembled WGS sequence"/>
</dbReference>
<feature type="compositionally biased region" description="Basic and acidic residues" evidence="1">
    <location>
        <begin position="460"/>
        <end position="484"/>
    </location>
</feature>
<proteinExistence type="predicted"/>